<comment type="caution">
    <text evidence="4">The sequence shown here is derived from an EMBL/GenBank/DDBJ whole genome shotgun (WGS) entry which is preliminary data.</text>
</comment>
<dbReference type="GO" id="GO:0006952">
    <property type="term" value="P:defense response"/>
    <property type="evidence" value="ECO:0007669"/>
    <property type="project" value="UniProtKB-KW"/>
</dbReference>
<proteinExistence type="predicted"/>
<evidence type="ECO:0000256" key="2">
    <source>
        <dbReference type="ARBA" id="ARBA00022821"/>
    </source>
</evidence>
<protein>
    <recommendedName>
        <fullName evidence="3">Disease resistance R13L4/SHOC-2-like LRR domain-containing protein</fullName>
    </recommendedName>
</protein>
<gene>
    <name evidence="4" type="ORF">DVH24_041757</name>
</gene>
<dbReference type="SUPFAM" id="SSF52047">
    <property type="entry name" value="RNI-like"/>
    <property type="match status" value="1"/>
</dbReference>
<organism evidence="4 5">
    <name type="scientific">Malus domestica</name>
    <name type="common">Apple</name>
    <name type="synonym">Pyrus malus</name>
    <dbReference type="NCBI Taxonomy" id="3750"/>
    <lineage>
        <taxon>Eukaryota</taxon>
        <taxon>Viridiplantae</taxon>
        <taxon>Streptophyta</taxon>
        <taxon>Embryophyta</taxon>
        <taxon>Tracheophyta</taxon>
        <taxon>Spermatophyta</taxon>
        <taxon>Magnoliopsida</taxon>
        <taxon>eudicotyledons</taxon>
        <taxon>Gunneridae</taxon>
        <taxon>Pentapetalae</taxon>
        <taxon>rosids</taxon>
        <taxon>fabids</taxon>
        <taxon>Rosales</taxon>
        <taxon>Rosaceae</taxon>
        <taxon>Amygdaloideae</taxon>
        <taxon>Maleae</taxon>
        <taxon>Malus</taxon>
    </lineage>
</organism>
<dbReference type="InterPro" id="IPR055414">
    <property type="entry name" value="LRR_R13L4/SHOC2-like"/>
</dbReference>
<dbReference type="Proteomes" id="UP000290289">
    <property type="component" value="Chromosome 11"/>
</dbReference>
<accession>A0A498IPA0</accession>
<keyword evidence="5" id="KW-1185">Reference proteome</keyword>
<dbReference type="Gene3D" id="3.80.10.10">
    <property type="entry name" value="Ribonuclease Inhibitor"/>
    <property type="match status" value="1"/>
</dbReference>
<keyword evidence="1" id="KW-0677">Repeat</keyword>
<dbReference type="AlphaFoldDB" id="A0A498IPA0"/>
<name>A0A498IPA0_MALDO</name>
<evidence type="ECO:0000259" key="3">
    <source>
        <dbReference type="Pfam" id="PF23598"/>
    </source>
</evidence>
<evidence type="ECO:0000313" key="4">
    <source>
        <dbReference type="EMBL" id="RXH84989.1"/>
    </source>
</evidence>
<sequence length="381" mass="44259">MIPLQQLRIEYCEGLESWVSGLQFPVSLEWLAINDFPNLEILPSLDNLHSLRYLEIRNWRKLKYLPAGLRWLSHLKKLQIGPFWEELDSFPDFGVGSLMHLTMLDLWGWPKLKSLPQQIQHFTFLTDLMIVSFDGVETLPEWLGNLTSLTQLEIQDCKNLSNLPSVEAMQRLTKLQILDISGCHPLLEQKSTRDNGTDWPKIAHIPNITIQVSFSHPHLLFSSKCSVLLSSNLLHISIYMSFGMLWRFFRMLNRCKLSTDIKFLALPSFHKKYTLSYSAYQARKPLFLVPCGRSPLHVIFLNFGNINRYVNVYNPEIDKIHHWRVLAGINFIHDVQGVDKAQVSASLNLTALCIDYLREWRLYQSGWGTLHPLESWGFRII</sequence>
<keyword evidence="2" id="KW-0611">Plant defense</keyword>
<dbReference type="PANTHER" id="PTHR36766">
    <property type="entry name" value="PLANT BROAD-SPECTRUM MILDEW RESISTANCE PROTEIN RPW8"/>
    <property type="match status" value="1"/>
</dbReference>
<evidence type="ECO:0000256" key="1">
    <source>
        <dbReference type="ARBA" id="ARBA00022737"/>
    </source>
</evidence>
<reference evidence="4 5" key="1">
    <citation type="submission" date="2018-10" db="EMBL/GenBank/DDBJ databases">
        <title>A high-quality apple genome assembly.</title>
        <authorList>
            <person name="Hu J."/>
        </authorList>
    </citation>
    <scope>NUCLEOTIDE SEQUENCE [LARGE SCALE GENOMIC DNA]</scope>
    <source>
        <strain evidence="5">cv. HFTH1</strain>
        <tissue evidence="4">Young leaf</tissue>
    </source>
</reference>
<feature type="domain" description="Disease resistance R13L4/SHOC-2-like LRR" evidence="3">
    <location>
        <begin position="41"/>
        <end position="182"/>
    </location>
</feature>
<dbReference type="Pfam" id="PF23598">
    <property type="entry name" value="LRR_14"/>
    <property type="match status" value="1"/>
</dbReference>
<dbReference type="EMBL" id="RDQH01000337">
    <property type="protein sequence ID" value="RXH84989.1"/>
    <property type="molecule type" value="Genomic_DNA"/>
</dbReference>
<dbReference type="InterPro" id="IPR032675">
    <property type="entry name" value="LRR_dom_sf"/>
</dbReference>
<evidence type="ECO:0000313" key="5">
    <source>
        <dbReference type="Proteomes" id="UP000290289"/>
    </source>
</evidence>
<dbReference type="PANTHER" id="PTHR36766:SF70">
    <property type="entry name" value="DISEASE RESISTANCE PROTEIN RGA4"/>
    <property type="match status" value="1"/>
</dbReference>